<dbReference type="AlphaFoldDB" id="A0A2J6STI3"/>
<evidence type="ECO:0000259" key="2">
    <source>
        <dbReference type="Pfam" id="PF20150"/>
    </source>
</evidence>
<feature type="domain" description="2EXR" evidence="2">
    <location>
        <begin position="113"/>
        <end position="205"/>
    </location>
</feature>
<feature type="region of interest" description="Disordered" evidence="1">
    <location>
        <begin position="73"/>
        <end position="101"/>
    </location>
</feature>
<evidence type="ECO:0000313" key="3">
    <source>
        <dbReference type="EMBL" id="PMD54013.1"/>
    </source>
</evidence>
<dbReference type="GeneID" id="36578559"/>
<evidence type="ECO:0000256" key="1">
    <source>
        <dbReference type="SAM" id="MobiDB-lite"/>
    </source>
</evidence>
<feature type="compositionally biased region" description="Polar residues" evidence="1">
    <location>
        <begin position="77"/>
        <end position="101"/>
    </location>
</feature>
<dbReference type="InParanoid" id="A0A2J6STI3"/>
<evidence type="ECO:0000313" key="4">
    <source>
        <dbReference type="Proteomes" id="UP000235371"/>
    </source>
</evidence>
<sequence length="278" mass="31791">MALQPTFPNRGPALESLRLLSKLPRYLVHQKSNLLDFRSYYFPFHILFVQGSCELVIHAYLFVPAVQNGKIDRCSHPRTQPRSPTNPSQSEPTSEFSQSRTINMGGETRTLALFLGLAPELRRRVWRFSLPNTRLLFLEADPMRSIPHNGRWYNCLRLANNLELLPMICACRESLSIVRETVPLLHIWNSITHHAFFFSLTIDMIFLDASNASISELVLFGSGFARALGHREVSWVLSLGNGIPAQSEITLGNFAHFFQNIRRELAICASARHHRWRP</sequence>
<name>A0A2J6STI3_9HELO</name>
<organism evidence="3 4">
    <name type="scientific">Hyaloscypha bicolor E</name>
    <dbReference type="NCBI Taxonomy" id="1095630"/>
    <lineage>
        <taxon>Eukaryota</taxon>
        <taxon>Fungi</taxon>
        <taxon>Dikarya</taxon>
        <taxon>Ascomycota</taxon>
        <taxon>Pezizomycotina</taxon>
        <taxon>Leotiomycetes</taxon>
        <taxon>Helotiales</taxon>
        <taxon>Hyaloscyphaceae</taxon>
        <taxon>Hyaloscypha</taxon>
        <taxon>Hyaloscypha bicolor</taxon>
    </lineage>
</organism>
<gene>
    <name evidence="3" type="ORF">K444DRAFT_133715</name>
</gene>
<dbReference type="EMBL" id="KZ613866">
    <property type="protein sequence ID" value="PMD54013.1"/>
    <property type="molecule type" value="Genomic_DNA"/>
</dbReference>
<reference evidence="3 4" key="1">
    <citation type="submission" date="2016-04" db="EMBL/GenBank/DDBJ databases">
        <title>A degradative enzymes factory behind the ericoid mycorrhizal symbiosis.</title>
        <authorList>
            <consortium name="DOE Joint Genome Institute"/>
            <person name="Martino E."/>
            <person name="Morin E."/>
            <person name="Grelet G."/>
            <person name="Kuo A."/>
            <person name="Kohler A."/>
            <person name="Daghino S."/>
            <person name="Barry K."/>
            <person name="Choi C."/>
            <person name="Cichocki N."/>
            <person name="Clum A."/>
            <person name="Copeland A."/>
            <person name="Hainaut M."/>
            <person name="Haridas S."/>
            <person name="Labutti K."/>
            <person name="Lindquist E."/>
            <person name="Lipzen A."/>
            <person name="Khouja H.-R."/>
            <person name="Murat C."/>
            <person name="Ohm R."/>
            <person name="Olson A."/>
            <person name="Spatafora J."/>
            <person name="Veneault-Fourrey C."/>
            <person name="Henrissat B."/>
            <person name="Grigoriev I."/>
            <person name="Martin F."/>
            <person name="Perotto S."/>
        </authorList>
    </citation>
    <scope>NUCLEOTIDE SEQUENCE [LARGE SCALE GENOMIC DNA]</scope>
    <source>
        <strain evidence="3 4">E</strain>
    </source>
</reference>
<protein>
    <recommendedName>
        <fullName evidence="2">2EXR domain-containing protein</fullName>
    </recommendedName>
</protein>
<dbReference type="RefSeq" id="XP_024730917.1">
    <property type="nucleotide sequence ID" value="XM_024870477.1"/>
</dbReference>
<keyword evidence="4" id="KW-1185">Reference proteome</keyword>
<dbReference type="Proteomes" id="UP000235371">
    <property type="component" value="Unassembled WGS sequence"/>
</dbReference>
<accession>A0A2J6STI3</accession>
<dbReference type="Pfam" id="PF20150">
    <property type="entry name" value="2EXR"/>
    <property type="match status" value="1"/>
</dbReference>
<proteinExistence type="predicted"/>
<dbReference type="InterPro" id="IPR045518">
    <property type="entry name" value="2EXR"/>
</dbReference>